<keyword evidence="10 11" id="KW-0407">Ion channel</keyword>
<dbReference type="HOGENOM" id="CLU_020415_2_0_1"/>
<evidence type="ECO:0000313" key="14">
    <source>
        <dbReference type="EnsemblMetazoa" id="HelroP167593"/>
    </source>
</evidence>
<keyword evidence="3 11" id="KW-0894">Sodium channel</keyword>
<proteinExistence type="inferred from homology"/>
<protein>
    <submittedName>
        <fullName evidence="13 14">Uncharacterized protein</fullName>
    </submittedName>
</protein>
<dbReference type="PRINTS" id="PR01078">
    <property type="entry name" value="AMINACHANNEL"/>
</dbReference>
<evidence type="ECO:0000256" key="8">
    <source>
        <dbReference type="ARBA" id="ARBA00023136"/>
    </source>
</evidence>
<reference evidence="14" key="3">
    <citation type="submission" date="2015-06" db="UniProtKB">
        <authorList>
            <consortium name="EnsemblMetazoa"/>
        </authorList>
    </citation>
    <scope>IDENTIFICATION</scope>
</reference>
<name>T1EZJ1_HELRO</name>
<evidence type="ECO:0000256" key="12">
    <source>
        <dbReference type="SAM" id="Phobius"/>
    </source>
</evidence>
<dbReference type="CTD" id="20201991"/>
<dbReference type="EMBL" id="KB095858">
    <property type="protein sequence ID" value="ESO11067.1"/>
    <property type="molecule type" value="Genomic_DNA"/>
</dbReference>
<gene>
    <name evidence="14" type="primary">20201991</name>
    <name evidence="13" type="ORF">HELRODRAFT_167593</name>
</gene>
<dbReference type="Gene3D" id="1.10.287.770">
    <property type="entry name" value="YojJ-like"/>
    <property type="match status" value="1"/>
</dbReference>
<keyword evidence="9 11" id="KW-0739">Sodium transport</keyword>
<evidence type="ECO:0000313" key="15">
    <source>
        <dbReference type="Proteomes" id="UP000015101"/>
    </source>
</evidence>
<sequence length="516" mass="60140">MEVWKNEFQTFVQNISIRSVPMIFKARETAMKMIWVSAAFVSVAILFWQLTLLFTAYTSFSVSTVYGESDDPVVFPAISLCNLQPSLGEFDYEQYINNKHFINLAHTEKDSNSANSCYNNSEKLFNDLKSCDLEIAITWHPKYYRCNTLKFPDNCSANKLFFLVYLNYFDEDMYDFDFFEGKLQIDGVRISINHPNSYPNMMYGFNIGSGTDTLIKLTLTKRAREKAPYNKLDCYSNKDENLNAFDYKSCIDQCTQKRIIATCKCFSSNLMPPIDWYEHSACGNTSEIKWKKTDKTSFVSFSESVARLCCEKRVMKDPSAVSCWSKCLEPCEEYVTETLVNSNKNYPHYLLQLNFYNDVIKPLENYKYVQKLFSVHREKIQSYLSGEMKDDEMLSFFQKNTTLQNFFLRITVEFGKLKQFKMLDQPAYSWESMVSKVGGCLSLWMGVSIMTMAEVLEFLINLICANRQLNWLTYFASESCSKCKKWKREMRLLEICLEIMACIAAFRLRQESTSHV</sequence>
<evidence type="ECO:0000256" key="5">
    <source>
        <dbReference type="ARBA" id="ARBA00022989"/>
    </source>
</evidence>
<keyword evidence="15" id="KW-1185">Reference proteome</keyword>
<accession>T1EZJ1</accession>
<evidence type="ECO:0000313" key="13">
    <source>
        <dbReference type="EMBL" id="ESO11067.1"/>
    </source>
</evidence>
<dbReference type="InterPro" id="IPR001873">
    <property type="entry name" value="ENaC"/>
</dbReference>
<dbReference type="PANTHER" id="PTHR11690:SF248">
    <property type="entry name" value="PICKPOCKET 17, ISOFORM A"/>
    <property type="match status" value="1"/>
</dbReference>
<keyword evidence="5 12" id="KW-1133">Transmembrane helix</keyword>
<keyword evidence="8 12" id="KW-0472">Membrane</keyword>
<dbReference type="OrthoDB" id="6021021at2759"/>
<evidence type="ECO:0000256" key="7">
    <source>
        <dbReference type="ARBA" id="ARBA00023065"/>
    </source>
</evidence>
<dbReference type="AlphaFoldDB" id="T1EZJ1"/>
<dbReference type="PANTHER" id="PTHR11690">
    <property type="entry name" value="AMILORIDE-SENSITIVE SODIUM CHANNEL-RELATED"/>
    <property type="match status" value="1"/>
</dbReference>
<reference evidence="13 15" key="2">
    <citation type="journal article" date="2013" name="Nature">
        <title>Insights into bilaterian evolution from three spiralian genomes.</title>
        <authorList>
            <person name="Simakov O."/>
            <person name="Marletaz F."/>
            <person name="Cho S.J."/>
            <person name="Edsinger-Gonzales E."/>
            <person name="Havlak P."/>
            <person name="Hellsten U."/>
            <person name="Kuo D.H."/>
            <person name="Larsson T."/>
            <person name="Lv J."/>
            <person name="Arendt D."/>
            <person name="Savage R."/>
            <person name="Osoegawa K."/>
            <person name="de Jong P."/>
            <person name="Grimwood J."/>
            <person name="Chapman J.A."/>
            <person name="Shapiro H."/>
            <person name="Aerts A."/>
            <person name="Otillar R.P."/>
            <person name="Terry A.Y."/>
            <person name="Boore J.L."/>
            <person name="Grigoriev I.V."/>
            <person name="Lindberg D.R."/>
            <person name="Seaver E.C."/>
            <person name="Weisblat D.A."/>
            <person name="Putnam N.H."/>
            <person name="Rokhsar D.S."/>
        </authorList>
    </citation>
    <scope>NUCLEOTIDE SEQUENCE</scope>
</reference>
<feature type="transmembrane region" description="Helical" evidence="12">
    <location>
        <begin position="34"/>
        <end position="57"/>
    </location>
</feature>
<evidence type="ECO:0000256" key="3">
    <source>
        <dbReference type="ARBA" id="ARBA00022461"/>
    </source>
</evidence>
<dbReference type="Pfam" id="PF00858">
    <property type="entry name" value="ASC"/>
    <property type="match status" value="2"/>
</dbReference>
<evidence type="ECO:0000256" key="6">
    <source>
        <dbReference type="ARBA" id="ARBA00023053"/>
    </source>
</evidence>
<comment type="subcellular location">
    <subcellularLocation>
        <location evidence="1">Membrane</location>
        <topology evidence="1">Multi-pass membrane protein</topology>
    </subcellularLocation>
</comment>
<dbReference type="RefSeq" id="XP_009011336.1">
    <property type="nucleotide sequence ID" value="XM_009013088.1"/>
</dbReference>
<dbReference type="EMBL" id="AMQM01002818">
    <property type="status" value="NOT_ANNOTATED_CDS"/>
    <property type="molecule type" value="Genomic_DNA"/>
</dbReference>
<dbReference type="KEGG" id="hro:HELRODRAFT_167593"/>
<dbReference type="GO" id="GO:0005272">
    <property type="term" value="F:sodium channel activity"/>
    <property type="evidence" value="ECO:0007669"/>
    <property type="project" value="UniProtKB-KW"/>
</dbReference>
<keyword evidence="4 11" id="KW-0812">Transmembrane</keyword>
<comment type="similarity">
    <text evidence="11">Belongs to the amiloride-sensitive sodium channel (TC 1.A.6) family.</text>
</comment>
<reference evidence="15" key="1">
    <citation type="submission" date="2012-12" db="EMBL/GenBank/DDBJ databases">
        <authorList>
            <person name="Hellsten U."/>
            <person name="Grimwood J."/>
            <person name="Chapman J.A."/>
            <person name="Shapiro H."/>
            <person name="Aerts A."/>
            <person name="Otillar R.P."/>
            <person name="Terry A.Y."/>
            <person name="Boore J.L."/>
            <person name="Simakov O."/>
            <person name="Marletaz F."/>
            <person name="Cho S.-J."/>
            <person name="Edsinger-Gonzales E."/>
            <person name="Havlak P."/>
            <person name="Kuo D.-H."/>
            <person name="Larsson T."/>
            <person name="Lv J."/>
            <person name="Arendt D."/>
            <person name="Savage R."/>
            <person name="Osoegawa K."/>
            <person name="de Jong P."/>
            <person name="Lindberg D.R."/>
            <person name="Seaver E.C."/>
            <person name="Weisblat D.A."/>
            <person name="Putnam N.H."/>
            <person name="Grigoriev I.V."/>
            <person name="Rokhsar D.S."/>
        </authorList>
    </citation>
    <scope>NUCLEOTIDE SEQUENCE</scope>
</reference>
<dbReference type="GeneID" id="20201991"/>
<evidence type="ECO:0000256" key="10">
    <source>
        <dbReference type="ARBA" id="ARBA00023303"/>
    </source>
</evidence>
<evidence type="ECO:0000256" key="4">
    <source>
        <dbReference type="ARBA" id="ARBA00022692"/>
    </source>
</evidence>
<keyword evidence="7 11" id="KW-0406">Ion transport</keyword>
<dbReference type="InParanoid" id="T1EZJ1"/>
<evidence type="ECO:0000256" key="11">
    <source>
        <dbReference type="RuleBase" id="RU000679"/>
    </source>
</evidence>
<organism evidence="14 15">
    <name type="scientific">Helobdella robusta</name>
    <name type="common">Californian leech</name>
    <dbReference type="NCBI Taxonomy" id="6412"/>
    <lineage>
        <taxon>Eukaryota</taxon>
        <taxon>Metazoa</taxon>
        <taxon>Spiralia</taxon>
        <taxon>Lophotrochozoa</taxon>
        <taxon>Annelida</taxon>
        <taxon>Clitellata</taxon>
        <taxon>Hirudinea</taxon>
        <taxon>Rhynchobdellida</taxon>
        <taxon>Glossiphoniidae</taxon>
        <taxon>Helobdella</taxon>
    </lineage>
</organism>
<dbReference type="EnsemblMetazoa" id="HelroT167593">
    <property type="protein sequence ID" value="HelroP167593"/>
    <property type="gene ID" value="HelroG167593"/>
</dbReference>
<keyword evidence="2 11" id="KW-0813">Transport</keyword>
<evidence type="ECO:0000256" key="1">
    <source>
        <dbReference type="ARBA" id="ARBA00004141"/>
    </source>
</evidence>
<dbReference type="GO" id="GO:0016020">
    <property type="term" value="C:membrane"/>
    <property type="evidence" value="ECO:0007669"/>
    <property type="project" value="UniProtKB-SubCell"/>
</dbReference>
<evidence type="ECO:0000256" key="2">
    <source>
        <dbReference type="ARBA" id="ARBA00022448"/>
    </source>
</evidence>
<dbReference type="Proteomes" id="UP000015101">
    <property type="component" value="Unassembled WGS sequence"/>
</dbReference>
<keyword evidence="6" id="KW-0915">Sodium</keyword>
<evidence type="ECO:0000256" key="9">
    <source>
        <dbReference type="ARBA" id="ARBA00023201"/>
    </source>
</evidence>